<dbReference type="PANTHER" id="PTHR16950:SF16">
    <property type="entry name" value="ZINC TRANSPORTER ZIP13"/>
    <property type="match status" value="1"/>
</dbReference>
<dbReference type="Pfam" id="PF02535">
    <property type="entry name" value="Zip"/>
    <property type="match status" value="1"/>
</dbReference>
<keyword evidence="2 6" id="KW-0812">Transmembrane</keyword>
<reference evidence="7" key="1">
    <citation type="submission" date="2021-06" db="EMBL/GenBank/DDBJ databases">
        <authorList>
            <person name="Hodson N. C."/>
            <person name="Mongue J. A."/>
            <person name="Jaron S. K."/>
        </authorList>
    </citation>
    <scope>NUCLEOTIDE SEQUENCE</scope>
</reference>
<evidence type="ECO:0008006" key="9">
    <source>
        <dbReference type="Google" id="ProtNLM"/>
    </source>
</evidence>
<dbReference type="AlphaFoldDB" id="A0A8J2P3S7"/>
<protein>
    <recommendedName>
        <fullName evidence="9">Zinc transporter</fullName>
    </recommendedName>
</protein>
<comment type="similarity">
    <text evidence="5">Belongs to the ZIP transporter (TC 2.A.5) family. KE4/Catsup subfamily.</text>
</comment>
<organism evidence="7 8">
    <name type="scientific">Allacma fusca</name>
    <dbReference type="NCBI Taxonomy" id="39272"/>
    <lineage>
        <taxon>Eukaryota</taxon>
        <taxon>Metazoa</taxon>
        <taxon>Ecdysozoa</taxon>
        <taxon>Arthropoda</taxon>
        <taxon>Hexapoda</taxon>
        <taxon>Collembola</taxon>
        <taxon>Symphypleona</taxon>
        <taxon>Sminthuridae</taxon>
        <taxon>Allacma</taxon>
    </lineage>
</organism>
<feature type="transmembrane region" description="Helical" evidence="6">
    <location>
        <begin position="321"/>
        <end position="341"/>
    </location>
</feature>
<evidence type="ECO:0000256" key="1">
    <source>
        <dbReference type="ARBA" id="ARBA00004141"/>
    </source>
</evidence>
<dbReference type="GO" id="GO:0006882">
    <property type="term" value="P:intracellular zinc ion homeostasis"/>
    <property type="evidence" value="ECO:0007669"/>
    <property type="project" value="TreeGrafter"/>
</dbReference>
<evidence type="ECO:0000256" key="3">
    <source>
        <dbReference type="ARBA" id="ARBA00022989"/>
    </source>
</evidence>
<dbReference type="GO" id="GO:0005385">
    <property type="term" value="F:zinc ion transmembrane transporter activity"/>
    <property type="evidence" value="ECO:0007669"/>
    <property type="project" value="TreeGrafter"/>
</dbReference>
<dbReference type="EMBL" id="CAJVCH010109991">
    <property type="protein sequence ID" value="CAG7724471.1"/>
    <property type="molecule type" value="Genomic_DNA"/>
</dbReference>
<feature type="transmembrane region" description="Helical" evidence="6">
    <location>
        <begin position="48"/>
        <end position="69"/>
    </location>
</feature>
<feature type="transmembrane region" description="Helical" evidence="6">
    <location>
        <begin position="137"/>
        <end position="155"/>
    </location>
</feature>
<evidence type="ECO:0000256" key="5">
    <source>
        <dbReference type="ARBA" id="ARBA00038485"/>
    </source>
</evidence>
<keyword evidence="8" id="KW-1185">Reference proteome</keyword>
<evidence type="ECO:0000313" key="8">
    <source>
        <dbReference type="Proteomes" id="UP000708208"/>
    </source>
</evidence>
<proteinExistence type="inferred from homology"/>
<comment type="subcellular location">
    <subcellularLocation>
        <location evidence="1">Membrane</location>
        <topology evidence="1">Multi-pass membrane protein</topology>
    </subcellularLocation>
</comment>
<sequence length="344" mass="37654">MSHFEVVVEDDYANVSFYWPFLNGSNGTSYENLLNEVILRFSSEYHKWILSIFGCILVGLSGIFPLLLLPHGPNGDLKSNGYFDTQSEGGPESKQLKRLLCFAVGSLLGDVFLHLLPEAWMNARTAGSSDHDTMINLGFWILAGMFSFVVCEKLVTYGQEDDDEDTTSESSNNNVDKIKICNDSSKKKDVSQKQIAGYLNLVANGFDNFTHGLAVAGSFIISPRIGLLTTGAILLHEIPHEIGDFAILLRSGFNPWSAAKAQLSTATIGLFGAIVTLTVDCMKTMGDFTWWILPFTSGGFINIALTNLLPDLLKEDDPKESFLQLVSLILGIGVMGLVTLLHEG</sequence>
<dbReference type="Proteomes" id="UP000708208">
    <property type="component" value="Unassembled WGS sequence"/>
</dbReference>
<dbReference type="OrthoDB" id="200954at2759"/>
<evidence type="ECO:0000256" key="6">
    <source>
        <dbReference type="SAM" id="Phobius"/>
    </source>
</evidence>
<dbReference type="PANTHER" id="PTHR16950">
    <property type="entry name" value="ZINC TRANSPORTER SLC39A7 HISTIDINE-RICH MEMBRANE PROTEIN KE4"/>
    <property type="match status" value="1"/>
</dbReference>
<feature type="transmembrane region" description="Helical" evidence="6">
    <location>
        <begin position="288"/>
        <end position="309"/>
    </location>
</feature>
<keyword evidence="4 6" id="KW-0472">Membrane</keyword>
<name>A0A8J2P3S7_9HEXA</name>
<dbReference type="InterPro" id="IPR003689">
    <property type="entry name" value="ZIP"/>
</dbReference>
<evidence type="ECO:0000256" key="2">
    <source>
        <dbReference type="ARBA" id="ARBA00022692"/>
    </source>
</evidence>
<comment type="caution">
    <text evidence="7">The sequence shown here is derived from an EMBL/GenBank/DDBJ whole genome shotgun (WGS) entry which is preliminary data.</text>
</comment>
<evidence type="ECO:0000313" key="7">
    <source>
        <dbReference type="EMBL" id="CAG7724471.1"/>
    </source>
</evidence>
<dbReference type="GO" id="GO:0016020">
    <property type="term" value="C:membrane"/>
    <property type="evidence" value="ECO:0007669"/>
    <property type="project" value="UniProtKB-SubCell"/>
</dbReference>
<gene>
    <name evidence="7" type="ORF">AFUS01_LOCUS13494</name>
</gene>
<keyword evidence="3 6" id="KW-1133">Transmembrane helix</keyword>
<accession>A0A8J2P3S7</accession>
<evidence type="ECO:0000256" key="4">
    <source>
        <dbReference type="ARBA" id="ARBA00023136"/>
    </source>
</evidence>